<keyword evidence="4" id="KW-0804">Transcription</keyword>
<sequence>MHYDALRTFVAVVEEKNFTRAGEKLRLSQPSVSLHIKHLEHEFQAKLIDRSPKHLYVTHAGEILYERAKQMLNLYEKAKEDIYAHQHRVTGKLHIGASFTIGEYVLPVLLADFRRRYPHVEVEVTIGNTKRIVEAVKLLQMDIGLIEGQTSDRELRIVPFMKDEMVLVAPTEHPLAGRGPITPDALHDEIWVVREEGSGTRVYSEHVIRTHGLSVKKKITLSSNQAVKEAVAAGLGITLLSRWVVKKPLQHGEIAELPLEGDSFLRRLSYIYPAHAERTKLVEVFLEEIVRDGAENKG</sequence>
<comment type="similarity">
    <text evidence="1">Belongs to the LysR transcriptional regulatory family.</text>
</comment>
<evidence type="ECO:0000256" key="1">
    <source>
        <dbReference type="ARBA" id="ARBA00009437"/>
    </source>
</evidence>
<dbReference type="InterPro" id="IPR036390">
    <property type="entry name" value="WH_DNA-bd_sf"/>
</dbReference>
<organism evidence="6 7">
    <name type="scientific">Aneurinibacillus danicus</name>
    <dbReference type="NCBI Taxonomy" id="267746"/>
    <lineage>
        <taxon>Bacteria</taxon>
        <taxon>Bacillati</taxon>
        <taxon>Bacillota</taxon>
        <taxon>Bacilli</taxon>
        <taxon>Bacillales</taxon>
        <taxon>Paenibacillaceae</taxon>
        <taxon>Aneurinibacillus group</taxon>
        <taxon>Aneurinibacillus</taxon>
    </lineage>
</organism>
<evidence type="ECO:0000313" key="6">
    <source>
        <dbReference type="EMBL" id="GEN34000.1"/>
    </source>
</evidence>
<feature type="domain" description="HTH lysR-type" evidence="5">
    <location>
        <begin position="1"/>
        <end position="58"/>
    </location>
</feature>
<proteinExistence type="inferred from homology"/>
<keyword evidence="2" id="KW-0805">Transcription regulation</keyword>
<dbReference type="PRINTS" id="PR00039">
    <property type="entry name" value="HTHLYSR"/>
</dbReference>
<dbReference type="Pfam" id="PF03466">
    <property type="entry name" value="LysR_substrate"/>
    <property type="match status" value="1"/>
</dbReference>
<evidence type="ECO:0000256" key="3">
    <source>
        <dbReference type="ARBA" id="ARBA00023125"/>
    </source>
</evidence>
<evidence type="ECO:0000313" key="7">
    <source>
        <dbReference type="Proteomes" id="UP000321157"/>
    </source>
</evidence>
<dbReference type="Gene3D" id="3.40.190.290">
    <property type="match status" value="1"/>
</dbReference>
<dbReference type="Pfam" id="PF00126">
    <property type="entry name" value="HTH_1"/>
    <property type="match status" value="1"/>
</dbReference>
<dbReference type="RefSeq" id="WP_146809291.1">
    <property type="nucleotide sequence ID" value="NZ_BJXX01000059.1"/>
</dbReference>
<dbReference type="SUPFAM" id="SSF46785">
    <property type="entry name" value="Winged helix' DNA-binding domain"/>
    <property type="match status" value="1"/>
</dbReference>
<dbReference type="CDD" id="cd08420">
    <property type="entry name" value="PBP2_CysL_like"/>
    <property type="match status" value="1"/>
</dbReference>
<dbReference type="InterPro" id="IPR000847">
    <property type="entry name" value="LysR_HTH_N"/>
</dbReference>
<dbReference type="InterPro" id="IPR036388">
    <property type="entry name" value="WH-like_DNA-bd_sf"/>
</dbReference>
<evidence type="ECO:0000256" key="4">
    <source>
        <dbReference type="ARBA" id="ARBA00023163"/>
    </source>
</evidence>
<dbReference type="FunFam" id="1.10.10.10:FF:000001">
    <property type="entry name" value="LysR family transcriptional regulator"/>
    <property type="match status" value="1"/>
</dbReference>
<evidence type="ECO:0000256" key="2">
    <source>
        <dbReference type="ARBA" id="ARBA00023015"/>
    </source>
</evidence>
<accession>A0A511V502</accession>
<dbReference type="InterPro" id="IPR005119">
    <property type="entry name" value="LysR_subst-bd"/>
</dbReference>
<keyword evidence="3" id="KW-0238">DNA-binding</keyword>
<dbReference type="Proteomes" id="UP000321157">
    <property type="component" value="Unassembled WGS sequence"/>
</dbReference>
<dbReference type="GO" id="GO:0003700">
    <property type="term" value="F:DNA-binding transcription factor activity"/>
    <property type="evidence" value="ECO:0007669"/>
    <property type="project" value="InterPro"/>
</dbReference>
<name>A0A511V502_9BACL</name>
<dbReference type="SUPFAM" id="SSF53850">
    <property type="entry name" value="Periplasmic binding protein-like II"/>
    <property type="match status" value="1"/>
</dbReference>
<dbReference type="PANTHER" id="PTHR30126">
    <property type="entry name" value="HTH-TYPE TRANSCRIPTIONAL REGULATOR"/>
    <property type="match status" value="1"/>
</dbReference>
<dbReference type="PANTHER" id="PTHR30126:SF39">
    <property type="entry name" value="HTH-TYPE TRANSCRIPTIONAL REGULATOR CYSL"/>
    <property type="match status" value="1"/>
</dbReference>
<gene>
    <name evidence="6" type="primary">cysL</name>
    <name evidence="6" type="ORF">ADA01nite_14600</name>
</gene>
<dbReference type="PROSITE" id="PS50931">
    <property type="entry name" value="HTH_LYSR"/>
    <property type="match status" value="1"/>
</dbReference>
<dbReference type="OrthoDB" id="9785745at2"/>
<dbReference type="EMBL" id="BJXX01000059">
    <property type="protein sequence ID" value="GEN34000.1"/>
    <property type="molecule type" value="Genomic_DNA"/>
</dbReference>
<evidence type="ECO:0000259" key="5">
    <source>
        <dbReference type="PROSITE" id="PS50931"/>
    </source>
</evidence>
<protein>
    <submittedName>
        <fullName evidence="6">HTH-type transcriptional regulator CysL</fullName>
    </submittedName>
</protein>
<keyword evidence="7" id="KW-1185">Reference proteome</keyword>
<reference evidence="6 7" key="1">
    <citation type="submission" date="2019-07" db="EMBL/GenBank/DDBJ databases">
        <title>Whole genome shotgun sequence of Aneurinibacillus danicus NBRC 102444.</title>
        <authorList>
            <person name="Hosoyama A."/>
            <person name="Uohara A."/>
            <person name="Ohji S."/>
            <person name="Ichikawa N."/>
        </authorList>
    </citation>
    <scope>NUCLEOTIDE SEQUENCE [LARGE SCALE GENOMIC DNA]</scope>
    <source>
        <strain evidence="6 7">NBRC 102444</strain>
    </source>
</reference>
<dbReference type="Gene3D" id="1.10.10.10">
    <property type="entry name" value="Winged helix-like DNA-binding domain superfamily/Winged helix DNA-binding domain"/>
    <property type="match status" value="1"/>
</dbReference>
<dbReference type="AlphaFoldDB" id="A0A511V502"/>
<comment type="caution">
    <text evidence="6">The sequence shown here is derived from an EMBL/GenBank/DDBJ whole genome shotgun (WGS) entry which is preliminary data.</text>
</comment>
<dbReference type="GO" id="GO:0000976">
    <property type="term" value="F:transcription cis-regulatory region binding"/>
    <property type="evidence" value="ECO:0007669"/>
    <property type="project" value="TreeGrafter"/>
</dbReference>